<reference evidence="2" key="1">
    <citation type="submission" date="2022-11" db="UniProtKB">
        <authorList>
            <consortium name="WormBaseParasite"/>
        </authorList>
    </citation>
    <scope>IDENTIFICATION</scope>
</reference>
<protein>
    <submittedName>
        <fullName evidence="2">MD-2-related lipid-recognition domain-containing protein</fullName>
    </submittedName>
</protein>
<dbReference type="Proteomes" id="UP000887580">
    <property type="component" value="Unplaced"/>
</dbReference>
<organism evidence="1 2">
    <name type="scientific">Panagrolaimus sp. PS1159</name>
    <dbReference type="NCBI Taxonomy" id="55785"/>
    <lineage>
        <taxon>Eukaryota</taxon>
        <taxon>Metazoa</taxon>
        <taxon>Ecdysozoa</taxon>
        <taxon>Nematoda</taxon>
        <taxon>Chromadorea</taxon>
        <taxon>Rhabditida</taxon>
        <taxon>Tylenchina</taxon>
        <taxon>Panagrolaimomorpha</taxon>
        <taxon>Panagrolaimoidea</taxon>
        <taxon>Panagrolaimidae</taxon>
        <taxon>Panagrolaimus</taxon>
    </lineage>
</organism>
<name>A0AC35GNN3_9BILA</name>
<evidence type="ECO:0000313" key="1">
    <source>
        <dbReference type="Proteomes" id="UP000887580"/>
    </source>
</evidence>
<proteinExistence type="predicted"/>
<accession>A0AC35GNN3</accession>
<evidence type="ECO:0000313" key="2">
    <source>
        <dbReference type="WBParaSite" id="PS1159_v2.g7266.t1"/>
    </source>
</evidence>
<sequence>MKMYNFYFVVLLFIFSINFVLSCNFPNGTDTKLHFYNCDSNLPISITNVEIFDTDGNPMYPINPKKTMTVHLTGINNGTIYENVKIKANIYSFDMNECSWSEIPTFDLLNNVDGCKYIKQCPLETGNLERKITIDMSSFGFVFGLLFGDGNTYQLEIQMFNNNQDKIGCAFSQFQFLS</sequence>
<dbReference type="WBParaSite" id="PS1159_v2.g7266.t1">
    <property type="protein sequence ID" value="PS1159_v2.g7266.t1"/>
    <property type="gene ID" value="PS1159_v2.g7266"/>
</dbReference>